<dbReference type="PANTHER" id="PTHR35805:SF1">
    <property type="entry name" value="ASPARTATE CARBAMOYLTRANSFERASE REGULATORY CHAIN"/>
    <property type="match status" value="1"/>
</dbReference>
<feature type="binding site" evidence="4">
    <location>
        <position position="105"/>
    </location>
    <ligand>
        <name>Zn(2+)</name>
        <dbReference type="ChEBI" id="CHEBI:29105"/>
    </ligand>
</feature>
<keyword evidence="7" id="KW-0808">Transferase</keyword>
<dbReference type="PANTHER" id="PTHR35805">
    <property type="entry name" value="ASPARTATE CARBAMOYLTRANSFERASE REGULATORY CHAIN"/>
    <property type="match status" value="1"/>
</dbReference>
<accession>A0A1F7WJB6</accession>
<keyword evidence="3 4" id="KW-0665">Pyrimidine biosynthesis</keyword>
<dbReference type="InterPro" id="IPR036792">
    <property type="entry name" value="Asp_carbatrfase_reg_C_sf"/>
</dbReference>
<gene>
    <name evidence="4" type="primary">pyrI</name>
    <name evidence="7" type="ORF">A2008_00390</name>
</gene>
<dbReference type="SUPFAM" id="SSF57825">
    <property type="entry name" value="Aspartate carbamoyltransferase, Regulatory-chain, C-terminal domain"/>
    <property type="match status" value="1"/>
</dbReference>
<keyword evidence="2 4" id="KW-0862">Zinc</keyword>
<dbReference type="InterPro" id="IPR020545">
    <property type="entry name" value="Asp_carbamoyltransf_reg_N"/>
</dbReference>
<comment type="cofactor">
    <cofactor evidence="4">
        <name>Zn(2+)</name>
        <dbReference type="ChEBI" id="CHEBI:29105"/>
    </cofactor>
    <text evidence="4">Binds 1 zinc ion per subunit.</text>
</comment>
<dbReference type="Pfam" id="PF01948">
    <property type="entry name" value="PyrI"/>
    <property type="match status" value="1"/>
</dbReference>
<evidence type="ECO:0000256" key="2">
    <source>
        <dbReference type="ARBA" id="ARBA00022833"/>
    </source>
</evidence>
<comment type="caution">
    <text evidence="7">The sequence shown here is derived from an EMBL/GenBank/DDBJ whole genome shotgun (WGS) entry which is preliminary data.</text>
</comment>
<dbReference type="Pfam" id="PF02748">
    <property type="entry name" value="PyrI_C"/>
    <property type="match status" value="1"/>
</dbReference>
<evidence type="ECO:0000313" key="8">
    <source>
        <dbReference type="Proteomes" id="UP000178735"/>
    </source>
</evidence>
<dbReference type="Gene3D" id="2.30.30.20">
    <property type="entry name" value="Aspartate carbamoyltransferase regulatory subunit, C-terminal domain"/>
    <property type="match status" value="1"/>
</dbReference>
<comment type="function">
    <text evidence="4">Involved in allosteric regulation of aspartate carbamoyltransferase.</text>
</comment>
<dbReference type="Gene3D" id="3.30.70.140">
    <property type="entry name" value="Aspartate carbamoyltransferase regulatory subunit, N-terminal domain"/>
    <property type="match status" value="1"/>
</dbReference>
<protein>
    <recommendedName>
        <fullName evidence="4">Aspartate carbamoyltransferase regulatory chain</fullName>
    </recommendedName>
</protein>
<dbReference type="InterPro" id="IPR036793">
    <property type="entry name" value="Asp_carbatrfase_reg_N_sf"/>
</dbReference>
<comment type="similarity">
    <text evidence="4">Belongs to the PyrI family.</text>
</comment>
<sequence length="156" mass="17271">MKQLKVDAIKDGTVIDHIPAGKAMKVLNILKLKDSDVVMVGVNLASRKFAKKDLIKIENRELSGDEVDRIALIAPDANISIIRNFEVVKKSEVNIPEKLSAIIVCQNHKCITNTEPVTTCFYVEARNPIMVRCHYCEKSFGADEIKIAGIPVLAVN</sequence>
<feature type="domain" description="Aspartate carbamoyltransferase regulatory subunit C-terminal" evidence="6">
    <location>
        <begin position="100"/>
        <end position="145"/>
    </location>
</feature>
<dbReference type="AlphaFoldDB" id="A0A1F7WJB6"/>
<evidence type="ECO:0000259" key="5">
    <source>
        <dbReference type="Pfam" id="PF01948"/>
    </source>
</evidence>
<reference evidence="7 8" key="1">
    <citation type="journal article" date="2016" name="Nat. Commun.">
        <title>Thousands of microbial genomes shed light on interconnected biogeochemical processes in an aquifer system.</title>
        <authorList>
            <person name="Anantharaman K."/>
            <person name="Brown C.T."/>
            <person name="Hug L.A."/>
            <person name="Sharon I."/>
            <person name="Castelle C.J."/>
            <person name="Probst A.J."/>
            <person name="Thomas B.C."/>
            <person name="Singh A."/>
            <person name="Wilkins M.J."/>
            <person name="Karaoz U."/>
            <person name="Brodie E.L."/>
            <person name="Williams K.H."/>
            <person name="Hubbard S.S."/>
            <person name="Banfield J.F."/>
        </authorList>
    </citation>
    <scope>NUCLEOTIDE SEQUENCE [LARGE SCALE GENOMIC DNA]</scope>
</reference>
<proteinExistence type="inferred from homology"/>
<evidence type="ECO:0000313" key="7">
    <source>
        <dbReference type="EMBL" id="OGM02923.1"/>
    </source>
</evidence>
<name>A0A1F7WJB6_9BACT</name>
<dbReference type="EMBL" id="MGFH01000195">
    <property type="protein sequence ID" value="OGM02923.1"/>
    <property type="molecule type" value="Genomic_DNA"/>
</dbReference>
<evidence type="ECO:0000256" key="1">
    <source>
        <dbReference type="ARBA" id="ARBA00022723"/>
    </source>
</evidence>
<dbReference type="InterPro" id="IPR020542">
    <property type="entry name" value="Asp_carbamoyltrfase_reg_C"/>
</dbReference>
<dbReference type="STRING" id="1817813.A2008_00390"/>
<evidence type="ECO:0000256" key="3">
    <source>
        <dbReference type="ARBA" id="ARBA00022975"/>
    </source>
</evidence>
<dbReference type="NCBIfam" id="TIGR00240">
    <property type="entry name" value="ATCase_reg"/>
    <property type="match status" value="1"/>
</dbReference>
<feature type="domain" description="Aspartate carbamoyltransferase regulatory subunit N-terminal" evidence="5">
    <location>
        <begin position="4"/>
        <end position="93"/>
    </location>
</feature>
<dbReference type="HAMAP" id="MF_00002">
    <property type="entry name" value="Asp_carb_tr_reg"/>
    <property type="match status" value="1"/>
</dbReference>
<dbReference type="GO" id="GO:0006207">
    <property type="term" value="P:'de novo' pyrimidine nucleobase biosynthetic process"/>
    <property type="evidence" value="ECO:0007669"/>
    <property type="project" value="InterPro"/>
</dbReference>
<keyword evidence="1 4" id="KW-0479">Metal-binding</keyword>
<dbReference type="GO" id="GO:0006221">
    <property type="term" value="P:pyrimidine nucleotide biosynthetic process"/>
    <property type="evidence" value="ECO:0007669"/>
    <property type="project" value="UniProtKB-UniRule"/>
</dbReference>
<feature type="binding site" evidence="4">
    <location>
        <position position="133"/>
    </location>
    <ligand>
        <name>Zn(2+)</name>
        <dbReference type="ChEBI" id="CHEBI:29105"/>
    </ligand>
</feature>
<dbReference type="SUPFAM" id="SSF54893">
    <property type="entry name" value="Aspartate carbamoyltransferase, Regulatory-chain, N-terminal domain"/>
    <property type="match status" value="1"/>
</dbReference>
<dbReference type="GO" id="GO:0016740">
    <property type="term" value="F:transferase activity"/>
    <property type="evidence" value="ECO:0007669"/>
    <property type="project" value="UniProtKB-KW"/>
</dbReference>
<evidence type="ECO:0000256" key="4">
    <source>
        <dbReference type="HAMAP-Rule" id="MF_00002"/>
    </source>
</evidence>
<dbReference type="GO" id="GO:0046872">
    <property type="term" value="F:metal ion binding"/>
    <property type="evidence" value="ECO:0007669"/>
    <property type="project" value="UniProtKB-KW"/>
</dbReference>
<dbReference type="InterPro" id="IPR002801">
    <property type="entry name" value="Asp_carbamoylTrfase_reg"/>
</dbReference>
<feature type="binding site" evidence="4">
    <location>
        <position position="110"/>
    </location>
    <ligand>
        <name>Zn(2+)</name>
        <dbReference type="ChEBI" id="CHEBI:29105"/>
    </ligand>
</feature>
<dbReference type="GO" id="GO:0009347">
    <property type="term" value="C:aspartate carbamoyltransferase complex"/>
    <property type="evidence" value="ECO:0007669"/>
    <property type="project" value="InterPro"/>
</dbReference>
<dbReference type="Proteomes" id="UP000178735">
    <property type="component" value="Unassembled WGS sequence"/>
</dbReference>
<feature type="binding site" evidence="4">
    <location>
        <position position="136"/>
    </location>
    <ligand>
        <name>Zn(2+)</name>
        <dbReference type="ChEBI" id="CHEBI:29105"/>
    </ligand>
</feature>
<comment type="subunit">
    <text evidence="4">Contains catalytic and regulatory chains.</text>
</comment>
<evidence type="ECO:0000259" key="6">
    <source>
        <dbReference type="Pfam" id="PF02748"/>
    </source>
</evidence>
<organism evidence="7 8">
    <name type="scientific">Candidatus Wallbacteria bacterium GWC2_49_35</name>
    <dbReference type="NCBI Taxonomy" id="1817813"/>
    <lineage>
        <taxon>Bacteria</taxon>
        <taxon>Candidatus Walliibacteriota</taxon>
    </lineage>
</organism>